<gene>
    <name evidence="1" type="ORF">JOF28_000214</name>
</gene>
<dbReference type="Proteomes" id="UP000675163">
    <property type="component" value="Unassembled WGS sequence"/>
</dbReference>
<proteinExistence type="predicted"/>
<dbReference type="Pfam" id="PF08843">
    <property type="entry name" value="AbiEii"/>
    <property type="match status" value="1"/>
</dbReference>
<reference evidence="1" key="1">
    <citation type="submission" date="2021-02" db="EMBL/GenBank/DDBJ databases">
        <title>Sequencing the genomes of 1000 actinobacteria strains.</title>
        <authorList>
            <person name="Klenk H.-P."/>
        </authorList>
    </citation>
    <scope>NUCLEOTIDE SEQUENCE</scope>
    <source>
        <strain evidence="1">DSM 22850</strain>
    </source>
</reference>
<name>A0A940PJE6_9MICO</name>
<sequence>MTERLREAPDDLEALVGVTAEALGMPTVYVEKDFWVTEVLRAASIDRAVTLPDGSTAPTTFTFKGGTSLSRVFGIIKRFSEDVDLLAVFPREASLGARHKVLKEVDQAVKSHLAFLNSQVLVGSSTTGIKRYTTYLYPTANSDPSLKEGVLLELGSRGGTQPSAVYSYRSLVAEHAITILGESEATWEEFAAFSVNVLAPERTLFEKLAAVHDAASRADRDALFKHGRHFYDIHCLLQDKQVTDALENLGDEGINALVDDIDSQSAAAGFSSTPRPIEGYAHSPAFDREHPARGTIEAGYEAAQALLHGDFVSLDEIISAVRHQRGLL</sequence>
<dbReference type="AlphaFoldDB" id="A0A940PJE6"/>
<dbReference type="RefSeq" id="WP_209704080.1">
    <property type="nucleotide sequence ID" value="NZ_JAFIDA010000001.1"/>
</dbReference>
<organism evidence="1 2">
    <name type="scientific">Leucobacter exalbidus</name>
    <dbReference type="NCBI Taxonomy" id="662960"/>
    <lineage>
        <taxon>Bacteria</taxon>
        <taxon>Bacillati</taxon>
        <taxon>Actinomycetota</taxon>
        <taxon>Actinomycetes</taxon>
        <taxon>Micrococcales</taxon>
        <taxon>Microbacteriaceae</taxon>
        <taxon>Leucobacter</taxon>
    </lineage>
</organism>
<keyword evidence="2" id="KW-1185">Reference proteome</keyword>
<protein>
    <recommendedName>
        <fullName evidence="3">Nucleotidyl transferase AbiEii/AbiGii toxin family protein</fullName>
    </recommendedName>
</protein>
<evidence type="ECO:0000313" key="1">
    <source>
        <dbReference type="EMBL" id="MBP1324982.1"/>
    </source>
</evidence>
<dbReference type="InterPro" id="IPR014942">
    <property type="entry name" value="AbiEii"/>
</dbReference>
<comment type="caution">
    <text evidence="1">The sequence shown here is derived from an EMBL/GenBank/DDBJ whole genome shotgun (WGS) entry which is preliminary data.</text>
</comment>
<accession>A0A940PJE6</accession>
<evidence type="ECO:0008006" key="3">
    <source>
        <dbReference type="Google" id="ProtNLM"/>
    </source>
</evidence>
<evidence type="ECO:0000313" key="2">
    <source>
        <dbReference type="Proteomes" id="UP000675163"/>
    </source>
</evidence>
<dbReference type="EMBL" id="JAFIDA010000001">
    <property type="protein sequence ID" value="MBP1324982.1"/>
    <property type="molecule type" value="Genomic_DNA"/>
</dbReference>
<dbReference type="Gene3D" id="3.10.450.620">
    <property type="entry name" value="JHP933, nucleotidyltransferase-like core domain"/>
    <property type="match status" value="1"/>
</dbReference>